<name>A0A3R8PZA4_9PSEU</name>
<evidence type="ECO:0000313" key="1">
    <source>
        <dbReference type="EMBL" id="RRO13662.1"/>
    </source>
</evidence>
<dbReference type="EMBL" id="RSAA01000026">
    <property type="protein sequence ID" value="RRO13662.1"/>
    <property type="molecule type" value="Genomic_DNA"/>
</dbReference>
<reference evidence="1 2" key="1">
    <citation type="submission" date="2018-11" db="EMBL/GenBank/DDBJ databases">
        <title>Saccharopolyspora rhizosphaerae sp. nov., an actinomycete isolated from rhizosphere soil in Thailand.</title>
        <authorList>
            <person name="Intra B."/>
            <person name="Euanorasetr J."/>
            <person name="Take A."/>
            <person name="Inahashi Y."/>
            <person name="Mori M."/>
            <person name="Panbangred W."/>
            <person name="Matsumoto A."/>
        </authorList>
    </citation>
    <scope>NUCLEOTIDE SEQUENCE [LARGE SCALE GENOMIC DNA]</scope>
    <source>
        <strain evidence="1 2">H219</strain>
    </source>
</reference>
<dbReference type="Proteomes" id="UP000274515">
    <property type="component" value="Unassembled WGS sequence"/>
</dbReference>
<keyword evidence="2" id="KW-1185">Reference proteome</keyword>
<dbReference type="AlphaFoldDB" id="A0A3R8PZA4"/>
<dbReference type="OrthoDB" id="3578774at2"/>
<dbReference type="RefSeq" id="WP_125092485.1">
    <property type="nucleotide sequence ID" value="NZ_RSAA01000026.1"/>
</dbReference>
<organism evidence="1 2">
    <name type="scientific">Saccharopolyspora rhizosphaerae</name>
    <dbReference type="NCBI Taxonomy" id="2492662"/>
    <lineage>
        <taxon>Bacteria</taxon>
        <taxon>Bacillati</taxon>
        <taxon>Actinomycetota</taxon>
        <taxon>Actinomycetes</taxon>
        <taxon>Pseudonocardiales</taxon>
        <taxon>Pseudonocardiaceae</taxon>
        <taxon>Saccharopolyspora</taxon>
    </lineage>
</organism>
<sequence length="581" mass="62847">MRTVFIHGEQERFDEACTDLVERFTDRHPELDSAELLELLLDDKFLSDGMLAHWREEDLVRALTEVVPRRAVLIESWSAVPHLLHRWIDFLADERLLTSTDSVAALHEVIDQAIPSYLAAMADPGEWGSEKFWTTTMRELGVDDSDDAAVEAFHEAVEAGELDVDQDTADEIAAREAAEPEPQPRLWLCPVELAEEAPHRAVAAQTPIIQRIRTTVEQAGEGAEKLSAALGSDTATAELLQEWAQRAGLLRHVDGGLVPTLIAAPLLAEPEALWTKLWQSFVLLDDAFREGVDAIGVEADDEDELPELVQSALSVLHAAGEAVPLEVLAATAADVLGAEDPKPVQDLLARIVEQWESMEAVRVRPATEEERAELPFETFVELLPAGLWAARESLRAFGFRVPTPEAVRLAPAELVALLFADGSPQAQQSLAATWIEHRGSAQAADELVALLELVDDPAVRVPALALLEATGADGVAAARGVVEDPVCGAAVRVWLQATTGEPLAREGDALLFRVDAMAVALEDDVEAFVGEIAERPSEEQVRFVQELAGSGHAHAGALLEALAEHHADEEVTAAARAALDG</sequence>
<comment type="caution">
    <text evidence="1">The sequence shown here is derived from an EMBL/GenBank/DDBJ whole genome shotgun (WGS) entry which is preliminary data.</text>
</comment>
<protein>
    <submittedName>
        <fullName evidence="1">Uncharacterized protein</fullName>
    </submittedName>
</protein>
<evidence type="ECO:0000313" key="2">
    <source>
        <dbReference type="Proteomes" id="UP000274515"/>
    </source>
</evidence>
<gene>
    <name evidence="1" type="ORF">EIL87_21960</name>
</gene>
<proteinExistence type="predicted"/>
<accession>A0A3R8PZA4</accession>